<dbReference type="Pfam" id="PF25397">
    <property type="entry name" value="DUF7887"/>
    <property type="match status" value="1"/>
</dbReference>
<keyword evidence="5" id="KW-1185">Reference proteome</keyword>
<name>A0A9D4TEY7_CHLVU</name>
<feature type="transmembrane region" description="Helical" evidence="2">
    <location>
        <begin position="93"/>
        <end position="111"/>
    </location>
</feature>
<evidence type="ECO:0000313" key="4">
    <source>
        <dbReference type="EMBL" id="KAI3423954.1"/>
    </source>
</evidence>
<reference evidence="4" key="1">
    <citation type="journal article" date="2019" name="Plant J.">
        <title>Chlorella vulgaris genome assembly and annotation reveals the molecular basis for metabolic acclimation to high light conditions.</title>
        <authorList>
            <person name="Cecchin M."/>
            <person name="Marcolungo L."/>
            <person name="Rossato M."/>
            <person name="Girolomoni L."/>
            <person name="Cosentino E."/>
            <person name="Cuine S."/>
            <person name="Li-Beisson Y."/>
            <person name="Delledonne M."/>
            <person name="Ballottari M."/>
        </authorList>
    </citation>
    <scope>NUCLEOTIDE SEQUENCE</scope>
    <source>
        <strain evidence="4">211/11P</strain>
    </source>
</reference>
<organism evidence="4 5">
    <name type="scientific">Chlorella vulgaris</name>
    <name type="common">Green alga</name>
    <dbReference type="NCBI Taxonomy" id="3077"/>
    <lineage>
        <taxon>Eukaryota</taxon>
        <taxon>Viridiplantae</taxon>
        <taxon>Chlorophyta</taxon>
        <taxon>core chlorophytes</taxon>
        <taxon>Trebouxiophyceae</taxon>
        <taxon>Chlorellales</taxon>
        <taxon>Chlorellaceae</taxon>
        <taxon>Chlorella clade</taxon>
        <taxon>Chlorella</taxon>
    </lineage>
</organism>
<evidence type="ECO:0000313" key="5">
    <source>
        <dbReference type="Proteomes" id="UP001055712"/>
    </source>
</evidence>
<dbReference type="OrthoDB" id="1937164at2759"/>
<feature type="transmembrane region" description="Helical" evidence="2">
    <location>
        <begin position="132"/>
        <end position="150"/>
    </location>
</feature>
<dbReference type="Proteomes" id="UP001055712">
    <property type="component" value="Unassembled WGS sequence"/>
</dbReference>
<protein>
    <recommendedName>
        <fullName evidence="3">DUF7887 domain-containing protein</fullName>
    </recommendedName>
</protein>
<dbReference type="AlphaFoldDB" id="A0A9D4TEY7"/>
<accession>A0A9D4TEY7</accession>
<keyword evidence="2" id="KW-0812">Transmembrane</keyword>
<feature type="transmembrane region" description="Helical" evidence="2">
    <location>
        <begin position="162"/>
        <end position="180"/>
    </location>
</feature>
<proteinExistence type="predicted"/>
<dbReference type="EMBL" id="SIDB01000014">
    <property type="protein sequence ID" value="KAI3423954.1"/>
    <property type="molecule type" value="Genomic_DNA"/>
</dbReference>
<comment type="caution">
    <text evidence="4">The sequence shown here is derived from an EMBL/GenBank/DDBJ whole genome shotgun (WGS) entry which is preliminary data.</text>
</comment>
<keyword evidence="2" id="KW-1133">Transmembrane helix</keyword>
<dbReference type="PANTHER" id="PTHR38389">
    <property type="entry name" value="DNA-DIRECTED RNA POLYMERASE SUBUNIT BETA"/>
    <property type="match status" value="1"/>
</dbReference>
<feature type="domain" description="DUF7887" evidence="3">
    <location>
        <begin position="93"/>
        <end position="132"/>
    </location>
</feature>
<evidence type="ECO:0000256" key="1">
    <source>
        <dbReference type="SAM" id="MobiDB-lite"/>
    </source>
</evidence>
<gene>
    <name evidence="4" type="ORF">D9Q98_009788</name>
</gene>
<sequence length="186" mass="19408">MFVAMNRAAAPTLCLPGSRRACSHRGGALSIASRPLGSSSSKGPSIAAAERRSKGQQLQQCSASGGGGGGSDLDGESDSLTIFKLVSSPLYRVWLQSAVVLFILMAIDAAYSGDWSRIGVLTHEQEAKLQQALTALGFFHIACGTVAAVVSRRRSEAWVPRTAKVLAVGFLALVEVLVLPGRAARA</sequence>
<reference evidence="4" key="2">
    <citation type="submission" date="2020-11" db="EMBL/GenBank/DDBJ databases">
        <authorList>
            <person name="Cecchin M."/>
            <person name="Marcolungo L."/>
            <person name="Rossato M."/>
            <person name="Girolomoni L."/>
            <person name="Cosentino E."/>
            <person name="Cuine S."/>
            <person name="Li-Beisson Y."/>
            <person name="Delledonne M."/>
            <person name="Ballottari M."/>
        </authorList>
    </citation>
    <scope>NUCLEOTIDE SEQUENCE</scope>
    <source>
        <strain evidence="4">211/11P</strain>
        <tissue evidence="4">Whole cell</tissue>
    </source>
</reference>
<evidence type="ECO:0000256" key="2">
    <source>
        <dbReference type="SAM" id="Phobius"/>
    </source>
</evidence>
<dbReference type="PANTHER" id="PTHR38389:SF1">
    <property type="entry name" value="DNA-DIRECTED RNA POLYMERASE SUBUNIT BETA"/>
    <property type="match status" value="1"/>
</dbReference>
<keyword evidence="2" id="KW-0472">Membrane</keyword>
<evidence type="ECO:0000259" key="3">
    <source>
        <dbReference type="Pfam" id="PF25397"/>
    </source>
</evidence>
<feature type="region of interest" description="Disordered" evidence="1">
    <location>
        <begin position="33"/>
        <end position="71"/>
    </location>
</feature>
<dbReference type="InterPro" id="IPR057209">
    <property type="entry name" value="DUF7887"/>
</dbReference>